<keyword evidence="2" id="KW-1185">Reference proteome</keyword>
<evidence type="ECO:0000313" key="2">
    <source>
        <dbReference type="Proteomes" id="UP000324222"/>
    </source>
</evidence>
<dbReference type="InterPro" id="IPR035940">
    <property type="entry name" value="CAP_sf"/>
</dbReference>
<dbReference type="Proteomes" id="UP000324222">
    <property type="component" value="Unassembled WGS sequence"/>
</dbReference>
<dbReference type="SUPFAM" id="SSF55797">
    <property type="entry name" value="PR-1-like"/>
    <property type="match status" value="1"/>
</dbReference>
<accession>A0A5B7CYU1</accession>
<comment type="caution">
    <text evidence="1">The sequence shown here is derived from an EMBL/GenBank/DDBJ whole genome shotgun (WGS) entry which is preliminary data.</text>
</comment>
<dbReference type="AlphaFoldDB" id="A0A5B7CYU1"/>
<evidence type="ECO:0000313" key="1">
    <source>
        <dbReference type="EMBL" id="MPC14529.1"/>
    </source>
</evidence>
<dbReference type="OrthoDB" id="337038at2759"/>
<protein>
    <submittedName>
        <fullName evidence="1">Uncharacterized protein</fullName>
    </submittedName>
</protein>
<organism evidence="1 2">
    <name type="scientific">Portunus trituberculatus</name>
    <name type="common">Swimming crab</name>
    <name type="synonym">Neptunus trituberculatus</name>
    <dbReference type="NCBI Taxonomy" id="210409"/>
    <lineage>
        <taxon>Eukaryota</taxon>
        <taxon>Metazoa</taxon>
        <taxon>Ecdysozoa</taxon>
        <taxon>Arthropoda</taxon>
        <taxon>Crustacea</taxon>
        <taxon>Multicrustacea</taxon>
        <taxon>Malacostraca</taxon>
        <taxon>Eumalacostraca</taxon>
        <taxon>Eucarida</taxon>
        <taxon>Decapoda</taxon>
        <taxon>Pleocyemata</taxon>
        <taxon>Brachyura</taxon>
        <taxon>Eubrachyura</taxon>
        <taxon>Portunoidea</taxon>
        <taxon>Portunidae</taxon>
        <taxon>Portuninae</taxon>
        <taxon>Portunus</taxon>
    </lineage>
</organism>
<name>A0A5B7CYU1_PORTR</name>
<dbReference type="EMBL" id="VSRR010000358">
    <property type="protein sequence ID" value="MPC14529.1"/>
    <property type="molecule type" value="Genomic_DNA"/>
</dbReference>
<sequence>MKQFSAPGNFRYHEKMSLQPFLHLLRILLNKYAKIWAKKLATDEKMSHNPDSKYGENVFCLSSNSTNFDAL</sequence>
<gene>
    <name evidence="1" type="ORF">E2C01_007297</name>
</gene>
<proteinExistence type="predicted"/>
<reference evidence="1 2" key="1">
    <citation type="submission" date="2019-05" db="EMBL/GenBank/DDBJ databases">
        <title>Another draft genome of Portunus trituberculatus and its Hox gene families provides insights of decapod evolution.</title>
        <authorList>
            <person name="Jeong J.-H."/>
            <person name="Song I."/>
            <person name="Kim S."/>
            <person name="Choi T."/>
            <person name="Kim D."/>
            <person name="Ryu S."/>
            <person name="Kim W."/>
        </authorList>
    </citation>
    <scope>NUCLEOTIDE SEQUENCE [LARGE SCALE GENOMIC DNA]</scope>
    <source>
        <tissue evidence="1">Muscle</tissue>
    </source>
</reference>